<dbReference type="Gene3D" id="3.30.565.10">
    <property type="entry name" value="Histidine kinase-like ATPase, C-terminal domain"/>
    <property type="match status" value="1"/>
</dbReference>
<name>A0ABV0EZ41_9ENTE</name>
<evidence type="ECO:0000256" key="1">
    <source>
        <dbReference type="ARBA" id="ARBA00000085"/>
    </source>
</evidence>
<sequence length="341" mass="39181">MSFWRFLKDQKLVAAGWLLFVLLTIFVIWLSPGLPLDWGTVGYLALIEGVLLIVLLVYHYFSRRVWWQKLALHKEQSAMQNYLTGARREDEQLQQEYINQVIREHQSMMQEIVAGQEEQKDYIDSWVHEIKVPLAASQLLLRSLEFDIPDDKYMMLENELGKIDGYVEQVLYFSRLDNFSKDYLIKDTSLKEVLLPVLRSNANYFIQRKIRYEVLGEDQSVLTDGKWLGFILQQLVSNAIKYTPSEGKITLIIEKKAKGVQLSVKDTGIGIPSEDLGRIFDKGFTGQNGRFSETHATGLGLYLARNLANQLGLELTAKSVVGAGTTMSLYFPYLAFYQEQK</sequence>
<evidence type="ECO:0000256" key="5">
    <source>
        <dbReference type="ARBA" id="ARBA00022553"/>
    </source>
</evidence>
<evidence type="ECO:0000256" key="12">
    <source>
        <dbReference type="SAM" id="Phobius"/>
    </source>
</evidence>
<organism evidence="14 15">
    <name type="scientific">Enterococcus diestrammenae</name>
    <dbReference type="NCBI Taxonomy" id="1155073"/>
    <lineage>
        <taxon>Bacteria</taxon>
        <taxon>Bacillati</taxon>
        <taxon>Bacillota</taxon>
        <taxon>Bacilli</taxon>
        <taxon>Lactobacillales</taxon>
        <taxon>Enterococcaceae</taxon>
        <taxon>Enterococcus</taxon>
    </lineage>
</organism>
<comment type="catalytic activity">
    <reaction evidence="1">
        <text>ATP + protein L-histidine = ADP + protein N-phospho-L-histidine.</text>
        <dbReference type="EC" id="2.7.13.3"/>
    </reaction>
</comment>
<evidence type="ECO:0000256" key="9">
    <source>
        <dbReference type="ARBA" id="ARBA00022989"/>
    </source>
</evidence>
<dbReference type="PROSITE" id="PS50109">
    <property type="entry name" value="HIS_KIN"/>
    <property type="match status" value="1"/>
</dbReference>
<keyword evidence="7 12" id="KW-0812">Transmembrane</keyword>
<dbReference type="NCBIfam" id="NF047405">
    <property type="entry name" value="SensHisKinSapS"/>
    <property type="match status" value="1"/>
</dbReference>
<accession>A0ABV0EZ41</accession>
<dbReference type="InterPro" id="IPR050351">
    <property type="entry name" value="BphY/WalK/GraS-like"/>
</dbReference>
<evidence type="ECO:0000256" key="7">
    <source>
        <dbReference type="ARBA" id="ARBA00022692"/>
    </source>
</evidence>
<dbReference type="SUPFAM" id="SSF47384">
    <property type="entry name" value="Homodimeric domain of signal transducing histidine kinase"/>
    <property type="match status" value="1"/>
</dbReference>
<evidence type="ECO:0000259" key="13">
    <source>
        <dbReference type="PROSITE" id="PS50109"/>
    </source>
</evidence>
<dbReference type="PANTHER" id="PTHR45453">
    <property type="entry name" value="PHOSPHATE REGULON SENSOR PROTEIN PHOR"/>
    <property type="match status" value="1"/>
</dbReference>
<evidence type="ECO:0000313" key="14">
    <source>
        <dbReference type="EMBL" id="MEO1781079.1"/>
    </source>
</evidence>
<dbReference type="InterPro" id="IPR003661">
    <property type="entry name" value="HisK_dim/P_dom"/>
</dbReference>
<dbReference type="CDD" id="cd00082">
    <property type="entry name" value="HisKA"/>
    <property type="match status" value="1"/>
</dbReference>
<reference evidence="15" key="1">
    <citation type="submission" date="2016-06" db="EMBL/GenBank/DDBJ databases">
        <title>Four novel species of enterococci isolated from chicken manure.</title>
        <authorList>
            <person name="Van Tyne D."/>
        </authorList>
    </citation>
    <scope>NUCLEOTIDE SEQUENCE [LARGE SCALE GENOMIC DNA]</scope>
    <source>
        <strain evidence="15">JM9A</strain>
    </source>
</reference>
<feature type="domain" description="Histidine kinase" evidence="13">
    <location>
        <begin position="125"/>
        <end position="335"/>
    </location>
</feature>
<dbReference type="PRINTS" id="PR00344">
    <property type="entry name" value="BCTRLSENSOR"/>
</dbReference>
<dbReference type="InterPro" id="IPR003594">
    <property type="entry name" value="HATPase_dom"/>
</dbReference>
<keyword evidence="9 12" id="KW-1133">Transmembrane helix</keyword>
<dbReference type="SUPFAM" id="SSF55874">
    <property type="entry name" value="ATPase domain of HSP90 chaperone/DNA topoisomerase II/histidine kinase"/>
    <property type="match status" value="1"/>
</dbReference>
<dbReference type="Pfam" id="PF02518">
    <property type="entry name" value="HATPase_c"/>
    <property type="match status" value="1"/>
</dbReference>
<dbReference type="EC" id="2.7.13.3" evidence="3"/>
<keyword evidence="10" id="KW-0902">Two-component regulatory system</keyword>
<evidence type="ECO:0000256" key="6">
    <source>
        <dbReference type="ARBA" id="ARBA00022679"/>
    </source>
</evidence>
<keyword evidence="15" id="KW-1185">Reference proteome</keyword>
<keyword evidence="4" id="KW-1003">Cell membrane</keyword>
<evidence type="ECO:0000256" key="4">
    <source>
        <dbReference type="ARBA" id="ARBA00022475"/>
    </source>
</evidence>
<evidence type="ECO:0000256" key="10">
    <source>
        <dbReference type="ARBA" id="ARBA00023012"/>
    </source>
</evidence>
<gene>
    <name evidence="14" type="ORF">BAU18_000658</name>
</gene>
<dbReference type="InterPro" id="IPR005467">
    <property type="entry name" value="His_kinase_dom"/>
</dbReference>
<protein>
    <recommendedName>
        <fullName evidence="3">histidine kinase</fullName>
        <ecNumber evidence="3">2.7.13.3</ecNumber>
    </recommendedName>
</protein>
<reference evidence="14 15" key="2">
    <citation type="submission" date="2024-02" db="EMBL/GenBank/DDBJ databases">
        <title>The Genome Sequence of Enterococcus diestrammenae JM9A.</title>
        <authorList>
            <person name="Earl A."/>
            <person name="Manson A."/>
            <person name="Gilmore M."/>
            <person name="Sanders J."/>
            <person name="Shea T."/>
            <person name="Howe W."/>
            <person name="Livny J."/>
            <person name="Cuomo C."/>
            <person name="Neafsey D."/>
            <person name="Birren B."/>
        </authorList>
    </citation>
    <scope>NUCLEOTIDE SEQUENCE [LARGE SCALE GENOMIC DNA]</scope>
    <source>
        <strain evidence="14 15">JM9A</strain>
    </source>
</reference>
<keyword evidence="11 12" id="KW-0472">Membrane</keyword>
<comment type="subcellular location">
    <subcellularLocation>
        <location evidence="2">Cell membrane</location>
        <topology evidence="2">Multi-pass membrane protein</topology>
    </subcellularLocation>
</comment>
<dbReference type="PANTHER" id="PTHR45453:SF2">
    <property type="entry name" value="HISTIDINE KINASE"/>
    <property type="match status" value="1"/>
</dbReference>
<dbReference type="InterPro" id="IPR004358">
    <property type="entry name" value="Sig_transdc_His_kin-like_C"/>
</dbReference>
<feature type="transmembrane region" description="Helical" evidence="12">
    <location>
        <begin position="42"/>
        <end position="61"/>
    </location>
</feature>
<keyword evidence="6" id="KW-0808">Transferase</keyword>
<dbReference type="InterPro" id="IPR036890">
    <property type="entry name" value="HATPase_C_sf"/>
</dbReference>
<keyword evidence="5" id="KW-0597">Phosphoprotein</keyword>
<dbReference type="Proteomes" id="UP001429357">
    <property type="component" value="Unassembled WGS sequence"/>
</dbReference>
<proteinExistence type="predicted"/>
<evidence type="ECO:0000256" key="11">
    <source>
        <dbReference type="ARBA" id="ARBA00023136"/>
    </source>
</evidence>
<keyword evidence="8" id="KW-0418">Kinase</keyword>
<comment type="caution">
    <text evidence="14">The sequence shown here is derived from an EMBL/GenBank/DDBJ whole genome shotgun (WGS) entry which is preliminary data.</text>
</comment>
<evidence type="ECO:0000256" key="2">
    <source>
        <dbReference type="ARBA" id="ARBA00004651"/>
    </source>
</evidence>
<evidence type="ECO:0000256" key="3">
    <source>
        <dbReference type="ARBA" id="ARBA00012438"/>
    </source>
</evidence>
<evidence type="ECO:0000256" key="8">
    <source>
        <dbReference type="ARBA" id="ARBA00022777"/>
    </source>
</evidence>
<dbReference type="EMBL" id="MAEI02000001">
    <property type="protein sequence ID" value="MEO1781079.1"/>
    <property type="molecule type" value="Genomic_DNA"/>
</dbReference>
<evidence type="ECO:0000313" key="15">
    <source>
        <dbReference type="Proteomes" id="UP001429357"/>
    </source>
</evidence>
<dbReference type="SMART" id="SM00387">
    <property type="entry name" value="HATPase_c"/>
    <property type="match status" value="1"/>
</dbReference>
<dbReference type="Gene3D" id="1.10.287.130">
    <property type="match status" value="1"/>
</dbReference>
<feature type="transmembrane region" description="Helical" evidence="12">
    <location>
        <begin position="12"/>
        <end position="30"/>
    </location>
</feature>
<dbReference type="InterPro" id="IPR036097">
    <property type="entry name" value="HisK_dim/P_sf"/>
</dbReference>
<dbReference type="RefSeq" id="WP_161870694.1">
    <property type="nucleotide sequence ID" value="NZ_JAQFAM010000016.1"/>
</dbReference>